<dbReference type="EMBL" id="KV442011">
    <property type="protein sequence ID" value="OAQ36846.1"/>
    <property type="molecule type" value="Genomic_DNA"/>
</dbReference>
<dbReference type="Proteomes" id="UP000078512">
    <property type="component" value="Unassembled WGS sequence"/>
</dbReference>
<evidence type="ECO:0000313" key="2">
    <source>
        <dbReference type="Proteomes" id="UP000078512"/>
    </source>
</evidence>
<name>A0A197KJV3_9FUNG</name>
<organism evidence="1 2">
    <name type="scientific">Linnemannia elongata AG-77</name>
    <dbReference type="NCBI Taxonomy" id="1314771"/>
    <lineage>
        <taxon>Eukaryota</taxon>
        <taxon>Fungi</taxon>
        <taxon>Fungi incertae sedis</taxon>
        <taxon>Mucoromycota</taxon>
        <taxon>Mortierellomycotina</taxon>
        <taxon>Mortierellomycetes</taxon>
        <taxon>Mortierellales</taxon>
        <taxon>Mortierellaceae</taxon>
        <taxon>Linnemannia</taxon>
    </lineage>
</organism>
<accession>A0A197KJV3</accession>
<sequence length="64" mass="6854">MFTTFQIIALAIGFSSTILFCACVGRYCPCLLDCLGSGGRANDDTTLSTTQLSNLRETGNIYGH</sequence>
<evidence type="ECO:0000313" key="1">
    <source>
        <dbReference type="EMBL" id="OAQ36846.1"/>
    </source>
</evidence>
<proteinExistence type="predicted"/>
<dbReference type="AlphaFoldDB" id="A0A197KJV3"/>
<gene>
    <name evidence="1" type="ORF">K457DRAFT_131975</name>
</gene>
<keyword evidence="2" id="KW-1185">Reference proteome</keyword>
<reference evidence="1 2" key="1">
    <citation type="submission" date="2016-05" db="EMBL/GenBank/DDBJ databases">
        <title>Genome sequencing reveals origins of a unique bacterial endosymbiosis in the earliest lineages of terrestrial Fungi.</title>
        <authorList>
            <consortium name="DOE Joint Genome Institute"/>
            <person name="Uehling J."/>
            <person name="Gryganskyi A."/>
            <person name="Hameed K."/>
            <person name="Tschaplinski T."/>
            <person name="Misztal P."/>
            <person name="Wu S."/>
            <person name="Desiro A."/>
            <person name="Vande Pol N."/>
            <person name="Du Z.-Y."/>
            <person name="Zienkiewicz A."/>
            <person name="Zienkiewicz K."/>
            <person name="Morin E."/>
            <person name="Tisserant E."/>
            <person name="Splivallo R."/>
            <person name="Hainaut M."/>
            <person name="Henrissat B."/>
            <person name="Ohm R."/>
            <person name="Kuo A."/>
            <person name="Yan J."/>
            <person name="Lipzen A."/>
            <person name="Nolan M."/>
            <person name="Labutti K."/>
            <person name="Barry K."/>
            <person name="Goldstein A."/>
            <person name="Labbe J."/>
            <person name="Schadt C."/>
            <person name="Tuskan G."/>
            <person name="Grigoriev I."/>
            <person name="Martin F."/>
            <person name="Vilgalys R."/>
            <person name="Bonito G."/>
        </authorList>
    </citation>
    <scope>NUCLEOTIDE SEQUENCE [LARGE SCALE GENOMIC DNA]</scope>
    <source>
        <strain evidence="1 2">AG-77</strain>
    </source>
</reference>
<protein>
    <submittedName>
        <fullName evidence="1">Uncharacterized protein</fullName>
    </submittedName>
</protein>